<evidence type="ECO:0000313" key="2">
    <source>
        <dbReference type="EMBL" id="AXN34900.1"/>
    </source>
</evidence>
<reference evidence="2 3" key="1">
    <citation type="submission" date="2018-07" db="EMBL/GenBank/DDBJ databases">
        <title>Lactobacillus curvatus genome sequence.</title>
        <authorList>
            <person name="Prechtl R."/>
        </authorList>
    </citation>
    <scope>NUCLEOTIDE SEQUENCE [LARGE SCALE GENOMIC DNA]</scope>
    <source>
        <strain evidence="2 3">TMW 1.1928</strain>
    </source>
</reference>
<dbReference type="Proteomes" id="UP000257607">
    <property type="component" value="Chromosome"/>
</dbReference>
<gene>
    <name evidence="2" type="ORF">DT351_00245</name>
</gene>
<name>A0A385AB99_LATCU</name>
<sequence length="242" mass="26830">MIECTQCHIKYGRKLHQCPNCGLVHQSTQAKQQTSLLQQYYQFLARSLKQPLKVQWQWANLWFGLVTFGLVILMNTATASLLIASWSEQVGAVAGVMASQIVLRLRPNLLPLDMKALGGQLFILVVVVGIGFLLKRYLLKKTTTTLRAYLTEISAYSGITVILALAALLAALCFGMTAIWFVLIMVAVMYVSLNIAVGISLFQTRWAAFDRVYAILLFEILTHVVLAIGISQIVILNLLTGL</sequence>
<feature type="transmembrane region" description="Helical" evidence="1">
    <location>
        <begin position="117"/>
        <end position="134"/>
    </location>
</feature>
<feature type="transmembrane region" description="Helical" evidence="1">
    <location>
        <begin position="155"/>
        <end position="172"/>
    </location>
</feature>
<keyword evidence="1" id="KW-0472">Membrane</keyword>
<accession>A0A385AB99</accession>
<protein>
    <submittedName>
        <fullName evidence="2">Uncharacterized protein</fullName>
    </submittedName>
</protein>
<dbReference type="RefSeq" id="WP_116843345.1">
    <property type="nucleotide sequence ID" value="NZ_CBCPIN010000017.1"/>
</dbReference>
<proteinExistence type="predicted"/>
<feature type="transmembrane region" description="Helical" evidence="1">
    <location>
        <begin position="61"/>
        <end position="83"/>
    </location>
</feature>
<feature type="transmembrane region" description="Helical" evidence="1">
    <location>
        <begin position="178"/>
        <end position="202"/>
    </location>
</feature>
<feature type="transmembrane region" description="Helical" evidence="1">
    <location>
        <begin position="214"/>
        <end position="239"/>
    </location>
</feature>
<evidence type="ECO:0000256" key="1">
    <source>
        <dbReference type="SAM" id="Phobius"/>
    </source>
</evidence>
<keyword evidence="1" id="KW-1133">Transmembrane helix</keyword>
<keyword evidence="1" id="KW-0812">Transmembrane</keyword>
<dbReference type="AlphaFoldDB" id="A0A385AB99"/>
<evidence type="ECO:0000313" key="3">
    <source>
        <dbReference type="Proteomes" id="UP000257607"/>
    </source>
</evidence>
<dbReference type="EMBL" id="CP031003">
    <property type="protein sequence ID" value="AXN34900.1"/>
    <property type="molecule type" value="Genomic_DNA"/>
</dbReference>
<organism evidence="2 3">
    <name type="scientific">Latilactobacillus curvatus</name>
    <name type="common">Lactobacillus curvatus</name>
    <dbReference type="NCBI Taxonomy" id="28038"/>
    <lineage>
        <taxon>Bacteria</taxon>
        <taxon>Bacillati</taxon>
        <taxon>Bacillota</taxon>
        <taxon>Bacilli</taxon>
        <taxon>Lactobacillales</taxon>
        <taxon>Lactobacillaceae</taxon>
        <taxon>Latilactobacillus</taxon>
    </lineage>
</organism>